<dbReference type="SUPFAM" id="SSF51735">
    <property type="entry name" value="NAD(P)-binding Rossmann-fold domains"/>
    <property type="match status" value="1"/>
</dbReference>
<dbReference type="PROSITE" id="PS00061">
    <property type="entry name" value="ADH_SHORT"/>
    <property type="match status" value="1"/>
</dbReference>
<evidence type="ECO:0000256" key="4">
    <source>
        <dbReference type="RuleBase" id="RU000363"/>
    </source>
</evidence>
<dbReference type="InterPro" id="IPR057326">
    <property type="entry name" value="KR_dom"/>
</dbReference>
<comment type="similarity">
    <text evidence="1 4">Belongs to the short-chain dehydrogenases/reductases (SDR) family.</text>
</comment>
<comment type="caution">
    <text evidence="6">The sequence shown here is derived from an EMBL/GenBank/DDBJ whole genome shotgun (WGS) entry which is preliminary data.</text>
</comment>
<dbReference type="SMART" id="SM00822">
    <property type="entry name" value="PKS_KR"/>
    <property type="match status" value="1"/>
</dbReference>
<dbReference type="InterPro" id="IPR002347">
    <property type="entry name" value="SDR_fam"/>
</dbReference>
<evidence type="ECO:0000256" key="3">
    <source>
        <dbReference type="ARBA" id="ARBA00023002"/>
    </source>
</evidence>
<evidence type="ECO:0000256" key="1">
    <source>
        <dbReference type="ARBA" id="ARBA00006484"/>
    </source>
</evidence>
<dbReference type="PANTHER" id="PTHR43391:SF14">
    <property type="entry name" value="DEHYDROGENASE_REDUCTASE SDR FAMILY PROTEIN 7-LIKE"/>
    <property type="match status" value="1"/>
</dbReference>
<dbReference type="InterPro" id="IPR020904">
    <property type="entry name" value="Sc_DH/Rdtase_CS"/>
</dbReference>
<dbReference type="Gene3D" id="3.40.50.720">
    <property type="entry name" value="NAD(P)-binding Rossmann-like Domain"/>
    <property type="match status" value="1"/>
</dbReference>
<accession>A0A0G1UXM8</accession>
<evidence type="ECO:0000259" key="5">
    <source>
        <dbReference type="SMART" id="SM00822"/>
    </source>
</evidence>
<dbReference type="InterPro" id="IPR036291">
    <property type="entry name" value="NAD(P)-bd_dom_sf"/>
</dbReference>
<sequence>MVIKDKIVVITGASGGFGKALAAAFAKEGAKLILSSRSGTELDNAGRELNAAVFTADVTDENEVVKLANFAVQKFGKIDVWVNNAGIWVPHAPAEEMDLKRVHDMVEVNLFGTIHGSRVALIQMKKQHSGTIVNILSTSALQGRAGSSGYVASKYAAVGFTKSLRLEAQPEKIKILAVYPGGMRTHLFDEKMPEDYDKYMDPGSVAKTLIENLKKDNPEEELIIRRK</sequence>
<dbReference type="Proteomes" id="UP000034600">
    <property type="component" value="Unassembled WGS sequence"/>
</dbReference>
<name>A0A0G1UXM8_9BACT</name>
<evidence type="ECO:0000256" key="2">
    <source>
        <dbReference type="ARBA" id="ARBA00022857"/>
    </source>
</evidence>
<protein>
    <submittedName>
        <fullName evidence="6">Short-chain alcohol dehydrogenase</fullName>
    </submittedName>
</protein>
<dbReference type="PRINTS" id="PR00080">
    <property type="entry name" value="SDRFAMILY"/>
</dbReference>
<reference evidence="6 7" key="1">
    <citation type="journal article" date="2015" name="Nature">
        <title>rRNA introns, odd ribosomes, and small enigmatic genomes across a large radiation of phyla.</title>
        <authorList>
            <person name="Brown C.T."/>
            <person name="Hug L.A."/>
            <person name="Thomas B.C."/>
            <person name="Sharon I."/>
            <person name="Castelle C.J."/>
            <person name="Singh A."/>
            <person name="Wilkins M.J."/>
            <person name="Williams K.H."/>
            <person name="Banfield J.F."/>
        </authorList>
    </citation>
    <scope>NUCLEOTIDE SEQUENCE [LARGE SCALE GENOMIC DNA]</scope>
</reference>
<keyword evidence="2" id="KW-0521">NADP</keyword>
<dbReference type="PANTHER" id="PTHR43391">
    <property type="entry name" value="RETINOL DEHYDROGENASE-RELATED"/>
    <property type="match status" value="1"/>
</dbReference>
<proteinExistence type="inferred from homology"/>
<evidence type="ECO:0000313" key="7">
    <source>
        <dbReference type="Proteomes" id="UP000034600"/>
    </source>
</evidence>
<dbReference type="EMBL" id="LCPO01000011">
    <property type="protein sequence ID" value="KKU98917.1"/>
    <property type="molecule type" value="Genomic_DNA"/>
</dbReference>
<keyword evidence="3" id="KW-0560">Oxidoreductase</keyword>
<dbReference type="CDD" id="cd05233">
    <property type="entry name" value="SDR_c"/>
    <property type="match status" value="1"/>
</dbReference>
<evidence type="ECO:0000313" key="6">
    <source>
        <dbReference type="EMBL" id="KKU98917.1"/>
    </source>
</evidence>
<dbReference type="Pfam" id="PF00106">
    <property type="entry name" value="adh_short"/>
    <property type="match status" value="1"/>
</dbReference>
<dbReference type="PRINTS" id="PR00081">
    <property type="entry name" value="GDHRDH"/>
</dbReference>
<gene>
    <name evidence="6" type="ORF">UY32_C0011G0002</name>
</gene>
<feature type="domain" description="Ketoreductase" evidence="5">
    <location>
        <begin position="6"/>
        <end position="169"/>
    </location>
</feature>
<dbReference type="AlphaFoldDB" id="A0A0G1UXM8"/>
<dbReference type="GO" id="GO:0016491">
    <property type="term" value="F:oxidoreductase activity"/>
    <property type="evidence" value="ECO:0007669"/>
    <property type="project" value="UniProtKB-KW"/>
</dbReference>
<organism evidence="6 7">
    <name type="scientific">Candidatus Jorgensenbacteria bacterium GW2011_GWC1_48_8</name>
    <dbReference type="NCBI Taxonomy" id="1618666"/>
    <lineage>
        <taxon>Bacteria</taxon>
        <taxon>Candidatus Joergenseniibacteriota</taxon>
    </lineage>
</organism>